<dbReference type="EMBL" id="BAEG01000064">
    <property type="protein sequence ID" value="GAB14309.1"/>
    <property type="molecule type" value="Genomic_DNA"/>
</dbReference>
<dbReference type="AlphaFoldDB" id="H0QNA8"/>
<name>H0QNA8_ARTG1</name>
<reference evidence="1 2" key="1">
    <citation type="submission" date="2011-12" db="EMBL/GenBank/DDBJ databases">
        <title>Whole genome shotgun sequence of Arthrobacter globiformis NBRC 12137.</title>
        <authorList>
            <person name="Miyazawa S."/>
            <person name="Hosoyama A."/>
            <person name="Tsuchikane K."/>
            <person name="Katsumata H."/>
            <person name="Yamazaki S."/>
            <person name="Fujita N."/>
        </authorList>
    </citation>
    <scope>NUCLEOTIDE SEQUENCE [LARGE SCALE GENOMIC DNA]</scope>
    <source>
        <strain evidence="1 2">NBRC 12137</strain>
    </source>
</reference>
<evidence type="ECO:0000313" key="2">
    <source>
        <dbReference type="Proteomes" id="UP000003828"/>
    </source>
</evidence>
<proteinExistence type="predicted"/>
<organism evidence="1 2">
    <name type="scientific">Arthrobacter globiformis (strain ATCC 8010 / DSM 20124 / JCM 1332 / NBRC 12137 / NCIMB 8907 / NRRL B-2979 / 168)</name>
    <dbReference type="NCBI Taxonomy" id="1077972"/>
    <lineage>
        <taxon>Bacteria</taxon>
        <taxon>Bacillati</taxon>
        <taxon>Actinomycetota</taxon>
        <taxon>Actinomycetes</taxon>
        <taxon>Micrococcales</taxon>
        <taxon>Micrococcaceae</taxon>
        <taxon>Arthrobacter</taxon>
    </lineage>
</organism>
<keyword evidence="2" id="KW-1185">Reference proteome</keyword>
<gene>
    <name evidence="1" type="ORF">ARGLB_064_00710</name>
</gene>
<evidence type="ECO:0000313" key="1">
    <source>
        <dbReference type="EMBL" id="GAB14309.1"/>
    </source>
</evidence>
<dbReference type="Proteomes" id="UP000003828">
    <property type="component" value="Unassembled WGS sequence"/>
</dbReference>
<protein>
    <submittedName>
        <fullName evidence="1">Uncharacterized protein</fullName>
    </submittedName>
</protein>
<dbReference type="RefSeq" id="WP_003802607.1">
    <property type="nucleotide sequence ID" value="NZ_BAEG01000064.1"/>
</dbReference>
<sequence length="81" mass="8669">MNIEQWWPNLKPATQAWLIDNNGDAVPEGLAAEIAEAGGPAASDARQGGDDEPPGFYFPDEVVDWIEAVGNGETPEPPLPR</sequence>
<comment type="caution">
    <text evidence="1">The sequence shown here is derived from an EMBL/GenBank/DDBJ whole genome shotgun (WGS) entry which is preliminary data.</text>
</comment>
<dbReference type="OrthoDB" id="4467712at2"/>
<accession>H0QNA8</accession>